<protein>
    <submittedName>
        <fullName evidence="2">Uncharacterized protein</fullName>
    </submittedName>
</protein>
<dbReference type="AlphaFoldDB" id="M2UEZ3"/>
<dbReference type="EMBL" id="KB445569">
    <property type="protein sequence ID" value="EMD97089.1"/>
    <property type="molecule type" value="Genomic_DNA"/>
</dbReference>
<gene>
    <name evidence="2" type="ORF">COCHEDRAFT_1018726</name>
</gene>
<dbReference type="HOGENOM" id="CLU_3106192_0_0_1"/>
<reference evidence="3" key="2">
    <citation type="journal article" date="2013" name="PLoS Genet.">
        <title>Comparative genome structure, secondary metabolite, and effector coding capacity across Cochliobolus pathogens.</title>
        <authorList>
            <person name="Condon B.J."/>
            <person name="Leng Y."/>
            <person name="Wu D."/>
            <person name="Bushley K.E."/>
            <person name="Ohm R.A."/>
            <person name="Otillar R."/>
            <person name="Martin J."/>
            <person name="Schackwitz W."/>
            <person name="Grimwood J."/>
            <person name="MohdZainudin N."/>
            <person name="Xue C."/>
            <person name="Wang R."/>
            <person name="Manning V.A."/>
            <person name="Dhillon B."/>
            <person name="Tu Z.J."/>
            <person name="Steffenson B.J."/>
            <person name="Salamov A."/>
            <person name="Sun H."/>
            <person name="Lowry S."/>
            <person name="LaButti K."/>
            <person name="Han J."/>
            <person name="Copeland A."/>
            <person name="Lindquist E."/>
            <person name="Barry K."/>
            <person name="Schmutz J."/>
            <person name="Baker S.E."/>
            <person name="Ciuffetti L.M."/>
            <person name="Grigoriev I.V."/>
            <person name="Zhong S."/>
            <person name="Turgeon B.G."/>
        </authorList>
    </citation>
    <scope>NUCLEOTIDE SEQUENCE [LARGE SCALE GENOMIC DNA]</scope>
    <source>
        <strain evidence="3">C5 / ATCC 48332 / race O</strain>
    </source>
</reference>
<dbReference type="OrthoDB" id="3676098at2759"/>
<dbReference type="Proteomes" id="UP000016936">
    <property type="component" value="Unassembled WGS sequence"/>
</dbReference>
<accession>M2UEZ3</accession>
<reference evidence="2 3" key="1">
    <citation type="journal article" date="2012" name="PLoS Pathog.">
        <title>Diverse lifestyles and strategies of plant pathogenesis encoded in the genomes of eighteen Dothideomycetes fungi.</title>
        <authorList>
            <person name="Ohm R.A."/>
            <person name="Feau N."/>
            <person name="Henrissat B."/>
            <person name="Schoch C.L."/>
            <person name="Horwitz B.A."/>
            <person name="Barry K.W."/>
            <person name="Condon B.J."/>
            <person name="Copeland A.C."/>
            <person name="Dhillon B."/>
            <person name="Glaser F."/>
            <person name="Hesse C.N."/>
            <person name="Kosti I."/>
            <person name="LaButti K."/>
            <person name="Lindquist E.A."/>
            <person name="Lucas S."/>
            <person name="Salamov A.A."/>
            <person name="Bradshaw R.E."/>
            <person name="Ciuffetti L."/>
            <person name="Hamelin R.C."/>
            <person name="Kema G.H.J."/>
            <person name="Lawrence C."/>
            <person name="Scott J.A."/>
            <person name="Spatafora J.W."/>
            <person name="Turgeon B.G."/>
            <person name="de Wit P.J.G.M."/>
            <person name="Zhong S."/>
            <person name="Goodwin S.B."/>
            <person name="Grigoriev I.V."/>
        </authorList>
    </citation>
    <scope>NUCLEOTIDE SEQUENCE [LARGE SCALE GENOMIC DNA]</scope>
    <source>
        <strain evidence="3">C5 / ATCC 48332 / race O</strain>
    </source>
</reference>
<evidence type="ECO:0000256" key="1">
    <source>
        <dbReference type="SAM" id="MobiDB-lite"/>
    </source>
</evidence>
<name>M2UEZ3_COCH5</name>
<keyword evidence="3" id="KW-1185">Reference proteome</keyword>
<sequence>MTQRHEHPQTLTSLSTRPTKTLDMSSEMRRDASRTVTRYGRLQLAPGPIRY</sequence>
<feature type="region of interest" description="Disordered" evidence="1">
    <location>
        <begin position="1"/>
        <end position="34"/>
    </location>
</feature>
<evidence type="ECO:0000313" key="3">
    <source>
        <dbReference type="Proteomes" id="UP000016936"/>
    </source>
</evidence>
<evidence type="ECO:0000313" key="2">
    <source>
        <dbReference type="EMBL" id="EMD97089.1"/>
    </source>
</evidence>
<feature type="compositionally biased region" description="Polar residues" evidence="1">
    <location>
        <begin position="9"/>
        <end position="24"/>
    </location>
</feature>
<proteinExistence type="predicted"/>
<organism evidence="2 3">
    <name type="scientific">Cochliobolus heterostrophus (strain C5 / ATCC 48332 / race O)</name>
    <name type="common">Southern corn leaf blight fungus</name>
    <name type="synonym">Bipolaris maydis</name>
    <dbReference type="NCBI Taxonomy" id="701091"/>
    <lineage>
        <taxon>Eukaryota</taxon>
        <taxon>Fungi</taxon>
        <taxon>Dikarya</taxon>
        <taxon>Ascomycota</taxon>
        <taxon>Pezizomycotina</taxon>
        <taxon>Dothideomycetes</taxon>
        <taxon>Pleosporomycetidae</taxon>
        <taxon>Pleosporales</taxon>
        <taxon>Pleosporineae</taxon>
        <taxon>Pleosporaceae</taxon>
        <taxon>Bipolaris</taxon>
    </lineage>
</organism>